<feature type="region of interest" description="Disordered" evidence="1">
    <location>
        <begin position="59"/>
        <end position="78"/>
    </location>
</feature>
<dbReference type="OrthoDB" id="10071059at2759"/>
<evidence type="ECO:0000256" key="1">
    <source>
        <dbReference type="SAM" id="MobiDB-lite"/>
    </source>
</evidence>
<evidence type="ECO:0000313" key="3">
    <source>
        <dbReference type="Proteomes" id="UP000007798"/>
    </source>
</evidence>
<sequence length="122" mass="14512">MLTLSGAMLQNCQYFFNLGMERFEMIKQLNERMVFVPNIETLPMEQLEQIYRGFIVPQPRREQRERQQQPSQNAETALSLPLEMEQLRKRIQVVSMAENRKRGIQNDANTIAQRKRIKMDLL</sequence>
<dbReference type="HOGENOM" id="CLU_167786_0_0_1"/>
<proteinExistence type="predicted"/>
<name>B4NES9_DROWI</name>
<dbReference type="eggNOG" id="ENOG502T83A">
    <property type="taxonomic scope" value="Eukaryota"/>
</dbReference>
<accession>B4NES9</accession>
<dbReference type="InParanoid" id="B4NES9"/>
<protein>
    <recommendedName>
        <fullName evidence="4">Ashwin</fullName>
    </recommendedName>
</protein>
<evidence type="ECO:0000313" key="2">
    <source>
        <dbReference type="EMBL" id="EDW82248.2"/>
    </source>
</evidence>
<reference evidence="2 3" key="1">
    <citation type="journal article" date="2007" name="Nature">
        <title>Evolution of genes and genomes on the Drosophila phylogeny.</title>
        <authorList>
            <consortium name="Drosophila 12 Genomes Consortium"/>
            <person name="Clark A.G."/>
            <person name="Eisen M.B."/>
            <person name="Smith D.R."/>
            <person name="Bergman C.M."/>
            <person name="Oliver B."/>
            <person name="Markow T.A."/>
            <person name="Kaufman T.C."/>
            <person name="Kellis M."/>
            <person name="Gelbart W."/>
            <person name="Iyer V.N."/>
            <person name="Pollard D.A."/>
            <person name="Sackton T.B."/>
            <person name="Larracuente A.M."/>
            <person name="Singh N.D."/>
            <person name="Abad J.P."/>
            <person name="Abt D.N."/>
            <person name="Adryan B."/>
            <person name="Aguade M."/>
            <person name="Akashi H."/>
            <person name="Anderson W.W."/>
            <person name="Aquadro C.F."/>
            <person name="Ardell D.H."/>
            <person name="Arguello R."/>
            <person name="Artieri C.G."/>
            <person name="Barbash D.A."/>
            <person name="Barker D."/>
            <person name="Barsanti P."/>
            <person name="Batterham P."/>
            <person name="Batzoglou S."/>
            <person name="Begun D."/>
            <person name="Bhutkar A."/>
            <person name="Blanco E."/>
            <person name="Bosak S.A."/>
            <person name="Bradley R.K."/>
            <person name="Brand A.D."/>
            <person name="Brent M.R."/>
            <person name="Brooks A.N."/>
            <person name="Brown R.H."/>
            <person name="Butlin R.K."/>
            <person name="Caggese C."/>
            <person name="Calvi B.R."/>
            <person name="Bernardo de Carvalho A."/>
            <person name="Caspi A."/>
            <person name="Castrezana S."/>
            <person name="Celniker S.E."/>
            <person name="Chang J.L."/>
            <person name="Chapple C."/>
            <person name="Chatterji S."/>
            <person name="Chinwalla A."/>
            <person name="Civetta A."/>
            <person name="Clifton S.W."/>
            <person name="Comeron J.M."/>
            <person name="Costello J.C."/>
            <person name="Coyne J.A."/>
            <person name="Daub J."/>
            <person name="David R.G."/>
            <person name="Delcher A.L."/>
            <person name="Delehaunty K."/>
            <person name="Do C.B."/>
            <person name="Ebling H."/>
            <person name="Edwards K."/>
            <person name="Eickbush T."/>
            <person name="Evans J.D."/>
            <person name="Filipski A."/>
            <person name="Findeiss S."/>
            <person name="Freyhult E."/>
            <person name="Fulton L."/>
            <person name="Fulton R."/>
            <person name="Garcia A.C."/>
            <person name="Gardiner A."/>
            <person name="Garfield D.A."/>
            <person name="Garvin B.E."/>
            <person name="Gibson G."/>
            <person name="Gilbert D."/>
            <person name="Gnerre S."/>
            <person name="Godfrey J."/>
            <person name="Good R."/>
            <person name="Gotea V."/>
            <person name="Gravely B."/>
            <person name="Greenberg A.J."/>
            <person name="Griffiths-Jones S."/>
            <person name="Gross S."/>
            <person name="Guigo R."/>
            <person name="Gustafson E.A."/>
            <person name="Haerty W."/>
            <person name="Hahn M.W."/>
            <person name="Halligan D.L."/>
            <person name="Halpern A.L."/>
            <person name="Halter G.M."/>
            <person name="Han M.V."/>
            <person name="Heger A."/>
            <person name="Hillier L."/>
            <person name="Hinrichs A.S."/>
            <person name="Holmes I."/>
            <person name="Hoskins R.A."/>
            <person name="Hubisz M.J."/>
            <person name="Hultmark D."/>
            <person name="Huntley M.A."/>
            <person name="Jaffe D.B."/>
            <person name="Jagadeeshan S."/>
            <person name="Jeck W.R."/>
            <person name="Johnson J."/>
            <person name="Jones C.D."/>
            <person name="Jordan W.C."/>
            <person name="Karpen G.H."/>
            <person name="Kataoka E."/>
            <person name="Keightley P.D."/>
            <person name="Kheradpour P."/>
            <person name="Kirkness E.F."/>
            <person name="Koerich L.B."/>
            <person name="Kristiansen K."/>
            <person name="Kudrna D."/>
            <person name="Kulathinal R.J."/>
            <person name="Kumar S."/>
            <person name="Kwok R."/>
            <person name="Lander E."/>
            <person name="Langley C.H."/>
            <person name="Lapoint R."/>
            <person name="Lazzaro B.P."/>
            <person name="Lee S.J."/>
            <person name="Levesque L."/>
            <person name="Li R."/>
            <person name="Lin C.F."/>
            <person name="Lin M.F."/>
            <person name="Lindblad-Toh K."/>
            <person name="Llopart A."/>
            <person name="Long M."/>
            <person name="Low L."/>
            <person name="Lozovsky E."/>
            <person name="Lu J."/>
            <person name="Luo M."/>
            <person name="Machado C.A."/>
            <person name="Makalowski W."/>
            <person name="Marzo M."/>
            <person name="Matsuda M."/>
            <person name="Matzkin L."/>
            <person name="McAllister B."/>
            <person name="McBride C.S."/>
            <person name="McKernan B."/>
            <person name="McKernan K."/>
            <person name="Mendez-Lago M."/>
            <person name="Minx P."/>
            <person name="Mollenhauer M.U."/>
            <person name="Montooth K."/>
            <person name="Mount S.M."/>
            <person name="Mu X."/>
            <person name="Myers E."/>
            <person name="Negre B."/>
            <person name="Newfeld S."/>
            <person name="Nielsen R."/>
            <person name="Noor M.A."/>
            <person name="O'Grady P."/>
            <person name="Pachter L."/>
            <person name="Papaceit M."/>
            <person name="Parisi M.J."/>
            <person name="Parisi M."/>
            <person name="Parts L."/>
            <person name="Pedersen J.S."/>
            <person name="Pesole G."/>
            <person name="Phillippy A.M."/>
            <person name="Ponting C.P."/>
            <person name="Pop M."/>
            <person name="Porcelli D."/>
            <person name="Powell J.R."/>
            <person name="Prohaska S."/>
            <person name="Pruitt K."/>
            <person name="Puig M."/>
            <person name="Quesneville H."/>
            <person name="Ram K.R."/>
            <person name="Rand D."/>
            <person name="Rasmussen M.D."/>
            <person name="Reed L.K."/>
            <person name="Reenan R."/>
            <person name="Reily A."/>
            <person name="Remington K.A."/>
            <person name="Rieger T.T."/>
            <person name="Ritchie M.G."/>
            <person name="Robin C."/>
            <person name="Rogers Y.H."/>
            <person name="Rohde C."/>
            <person name="Rozas J."/>
            <person name="Rubenfield M.J."/>
            <person name="Ruiz A."/>
            <person name="Russo S."/>
            <person name="Salzberg S.L."/>
            <person name="Sanchez-Gracia A."/>
            <person name="Saranga D.J."/>
            <person name="Sato H."/>
            <person name="Schaeffer S.W."/>
            <person name="Schatz M.C."/>
            <person name="Schlenke T."/>
            <person name="Schwartz R."/>
            <person name="Segarra C."/>
            <person name="Singh R.S."/>
            <person name="Sirot L."/>
            <person name="Sirota M."/>
            <person name="Sisneros N.B."/>
            <person name="Smith C.D."/>
            <person name="Smith T.F."/>
            <person name="Spieth J."/>
            <person name="Stage D.E."/>
            <person name="Stark A."/>
            <person name="Stephan W."/>
            <person name="Strausberg R.L."/>
            <person name="Strempel S."/>
            <person name="Sturgill D."/>
            <person name="Sutton G."/>
            <person name="Sutton G.G."/>
            <person name="Tao W."/>
            <person name="Teichmann S."/>
            <person name="Tobari Y.N."/>
            <person name="Tomimura Y."/>
            <person name="Tsolas J.M."/>
            <person name="Valente V.L."/>
            <person name="Venter E."/>
            <person name="Venter J.C."/>
            <person name="Vicario S."/>
            <person name="Vieira F.G."/>
            <person name="Vilella A.J."/>
            <person name="Villasante A."/>
            <person name="Walenz B."/>
            <person name="Wang J."/>
            <person name="Wasserman M."/>
            <person name="Watts T."/>
            <person name="Wilson D."/>
            <person name="Wilson R.K."/>
            <person name="Wing R.A."/>
            <person name="Wolfner M.F."/>
            <person name="Wong A."/>
            <person name="Wong G.K."/>
            <person name="Wu C.I."/>
            <person name="Wu G."/>
            <person name="Yamamoto D."/>
            <person name="Yang H.P."/>
            <person name="Yang S.P."/>
            <person name="Yorke J.A."/>
            <person name="Yoshida K."/>
            <person name="Zdobnov E."/>
            <person name="Zhang P."/>
            <person name="Zhang Y."/>
            <person name="Zimin A.V."/>
            <person name="Baldwin J."/>
            <person name="Abdouelleil A."/>
            <person name="Abdulkadir J."/>
            <person name="Abebe A."/>
            <person name="Abera B."/>
            <person name="Abreu J."/>
            <person name="Acer S.C."/>
            <person name="Aftuck L."/>
            <person name="Alexander A."/>
            <person name="An P."/>
            <person name="Anderson E."/>
            <person name="Anderson S."/>
            <person name="Arachi H."/>
            <person name="Azer M."/>
            <person name="Bachantsang P."/>
            <person name="Barry A."/>
            <person name="Bayul T."/>
            <person name="Berlin A."/>
            <person name="Bessette D."/>
            <person name="Bloom T."/>
            <person name="Blye J."/>
            <person name="Boguslavskiy L."/>
            <person name="Bonnet C."/>
            <person name="Boukhgalter B."/>
            <person name="Bourzgui I."/>
            <person name="Brown A."/>
            <person name="Cahill P."/>
            <person name="Channer S."/>
            <person name="Cheshatsang Y."/>
            <person name="Chuda L."/>
            <person name="Citroen M."/>
            <person name="Collymore A."/>
            <person name="Cooke P."/>
            <person name="Costello M."/>
            <person name="D'Aco K."/>
            <person name="Daza R."/>
            <person name="De Haan G."/>
            <person name="DeGray S."/>
            <person name="DeMaso C."/>
            <person name="Dhargay N."/>
            <person name="Dooley K."/>
            <person name="Dooley E."/>
            <person name="Doricent M."/>
            <person name="Dorje P."/>
            <person name="Dorjee K."/>
            <person name="Dupes A."/>
            <person name="Elong R."/>
            <person name="Falk J."/>
            <person name="Farina A."/>
            <person name="Faro S."/>
            <person name="Ferguson D."/>
            <person name="Fisher S."/>
            <person name="Foley C.D."/>
            <person name="Franke A."/>
            <person name="Friedrich D."/>
            <person name="Gadbois L."/>
            <person name="Gearin G."/>
            <person name="Gearin C.R."/>
            <person name="Giannoukos G."/>
            <person name="Goode T."/>
            <person name="Graham J."/>
            <person name="Grandbois E."/>
            <person name="Grewal S."/>
            <person name="Gyaltsen K."/>
            <person name="Hafez N."/>
            <person name="Hagos B."/>
            <person name="Hall J."/>
            <person name="Henson C."/>
            <person name="Hollinger A."/>
            <person name="Honan T."/>
            <person name="Huard M.D."/>
            <person name="Hughes L."/>
            <person name="Hurhula B."/>
            <person name="Husby M.E."/>
            <person name="Kamat A."/>
            <person name="Kanga B."/>
            <person name="Kashin S."/>
            <person name="Khazanovich D."/>
            <person name="Kisner P."/>
            <person name="Lance K."/>
            <person name="Lara M."/>
            <person name="Lee W."/>
            <person name="Lennon N."/>
            <person name="Letendre F."/>
            <person name="LeVine R."/>
            <person name="Lipovsky A."/>
            <person name="Liu X."/>
            <person name="Liu J."/>
            <person name="Liu S."/>
            <person name="Lokyitsang T."/>
            <person name="Lokyitsang Y."/>
            <person name="Lubonja R."/>
            <person name="Lui A."/>
            <person name="MacDonald P."/>
            <person name="Magnisalis V."/>
            <person name="Maru K."/>
            <person name="Matthews C."/>
            <person name="McCusker W."/>
            <person name="McDonough S."/>
            <person name="Mehta T."/>
            <person name="Meldrim J."/>
            <person name="Meneus L."/>
            <person name="Mihai O."/>
            <person name="Mihalev A."/>
            <person name="Mihova T."/>
            <person name="Mittelman R."/>
            <person name="Mlenga V."/>
            <person name="Montmayeur A."/>
            <person name="Mulrain L."/>
            <person name="Navidi A."/>
            <person name="Naylor J."/>
            <person name="Negash T."/>
            <person name="Nguyen T."/>
            <person name="Nguyen N."/>
            <person name="Nicol R."/>
            <person name="Norbu C."/>
            <person name="Norbu N."/>
            <person name="Novod N."/>
            <person name="O'Neill B."/>
            <person name="Osman S."/>
            <person name="Markiewicz E."/>
            <person name="Oyono O.L."/>
            <person name="Patti C."/>
            <person name="Phunkhang P."/>
            <person name="Pierre F."/>
            <person name="Priest M."/>
            <person name="Raghuraman S."/>
            <person name="Rege F."/>
            <person name="Reyes R."/>
            <person name="Rise C."/>
            <person name="Rogov P."/>
            <person name="Ross K."/>
            <person name="Ryan E."/>
            <person name="Settipalli S."/>
            <person name="Shea T."/>
            <person name="Sherpa N."/>
            <person name="Shi L."/>
            <person name="Shih D."/>
            <person name="Sparrow T."/>
            <person name="Spaulding J."/>
            <person name="Stalker J."/>
            <person name="Stange-Thomann N."/>
            <person name="Stavropoulos S."/>
            <person name="Stone C."/>
            <person name="Strader C."/>
            <person name="Tesfaye S."/>
            <person name="Thomson T."/>
            <person name="Thoulutsang Y."/>
            <person name="Thoulutsang D."/>
            <person name="Topham K."/>
            <person name="Topping I."/>
            <person name="Tsamla T."/>
            <person name="Vassiliev H."/>
            <person name="Vo A."/>
            <person name="Wangchuk T."/>
            <person name="Wangdi T."/>
            <person name="Weiand M."/>
            <person name="Wilkinson J."/>
            <person name="Wilson A."/>
            <person name="Yadav S."/>
            <person name="Young G."/>
            <person name="Yu Q."/>
            <person name="Zembek L."/>
            <person name="Zhong D."/>
            <person name="Zimmer A."/>
            <person name="Zwirko Z."/>
            <person name="Jaffe D.B."/>
            <person name="Alvarez P."/>
            <person name="Brockman W."/>
            <person name="Butler J."/>
            <person name="Chin C."/>
            <person name="Gnerre S."/>
            <person name="Grabherr M."/>
            <person name="Kleber M."/>
            <person name="Mauceli E."/>
            <person name="MacCallum I."/>
        </authorList>
    </citation>
    <scope>NUCLEOTIDE SEQUENCE [LARGE SCALE GENOMIC DNA]</scope>
    <source>
        <strain evidence="3">Tucson 14030-0811.24</strain>
    </source>
</reference>
<organism evidence="2 3">
    <name type="scientific">Drosophila willistoni</name>
    <name type="common">Fruit fly</name>
    <dbReference type="NCBI Taxonomy" id="7260"/>
    <lineage>
        <taxon>Eukaryota</taxon>
        <taxon>Metazoa</taxon>
        <taxon>Ecdysozoa</taxon>
        <taxon>Arthropoda</taxon>
        <taxon>Hexapoda</taxon>
        <taxon>Insecta</taxon>
        <taxon>Pterygota</taxon>
        <taxon>Neoptera</taxon>
        <taxon>Endopterygota</taxon>
        <taxon>Diptera</taxon>
        <taxon>Brachycera</taxon>
        <taxon>Muscomorpha</taxon>
        <taxon>Ephydroidea</taxon>
        <taxon>Drosophilidae</taxon>
        <taxon>Drosophila</taxon>
        <taxon>Sophophora</taxon>
    </lineage>
</organism>
<dbReference type="AlphaFoldDB" id="B4NES9"/>
<dbReference type="Proteomes" id="UP000007798">
    <property type="component" value="Unassembled WGS sequence"/>
</dbReference>
<dbReference type="EMBL" id="CH964239">
    <property type="protein sequence ID" value="EDW82248.2"/>
    <property type="molecule type" value="Genomic_DNA"/>
</dbReference>
<gene>
    <name evidence="2" type="primary">Dwil\GK25224</name>
    <name evidence="2" type="ORF">Dwil_GK25224</name>
</gene>
<evidence type="ECO:0008006" key="4">
    <source>
        <dbReference type="Google" id="ProtNLM"/>
    </source>
</evidence>
<keyword evidence="3" id="KW-1185">Reference proteome</keyword>